<dbReference type="EMBL" id="MHST01000008">
    <property type="protein sequence ID" value="OHA49549.1"/>
    <property type="molecule type" value="Genomic_DNA"/>
</dbReference>
<keyword evidence="6" id="KW-0067">ATP-binding</keyword>
<keyword evidence="1 6" id="KW-0808">Transferase</keyword>
<dbReference type="EC" id="2.7.1.23" evidence="6"/>
<protein>
    <recommendedName>
        <fullName evidence="6">NAD kinase</fullName>
        <ecNumber evidence="6">2.7.1.23</ecNumber>
    </recommendedName>
    <alternativeName>
        <fullName evidence="6">ATP-dependent NAD kinase</fullName>
    </alternativeName>
</protein>
<dbReference type="GO" id="GO:0019674">
    <property type="term" value="P:NAD+ metabolic process"/>
    <property type="evidence" value="ECO:0007669"/>
    <property type="project" value="InterPro"/>
</dbReference>
<comment type="function">
    <text evidence="6">Involved in the regulation of the intracellular balance of NAD and NADP, and is a key enzyme in the biosynthesis of NADP. Catalyzes specifically the phosphorylation on 2'-hydroxyl of the adenosine moiety of NAD to yield NADP.</text>
</comment>
<feature type="active site" description="Proton acceptor" evidence="6">
    <location>
        <position position="87"/>
    </location>
</feature>
<dbReference type="PANTHER" id="PTHR20275">
    <property type="entry name" value="NAD KINASE"/>
    <property type="match status" value="1"/>
</dbReference>
<evidence type="ECO:0000313" key="8">
    <source>
        <dbReference type="Proteomes" id="UP000178690"/>
    </source>
</evidence>
<keyword evidence="4 6" id="KW-0520">NAD</keyword>
<sequence>MFVQGEIAESSLRYERKDSVAALKVSHVAIVVDGSNERAVDAAHAARDAFSDSPVATIDTFSSSGTRGRFVRGGPEKPDLILVFGGDRTLLKAVQGLWQHQVPFMGVAYGRVGALSNDPETFSLAALRRGAYRVHSFPLLRFQATDLRDGVIEGVAVNDIVLRGETQIPGSAHLRIWVNGERFIDELMGDGFLIATPLGSTAYNINAGGPVLDPALSVIGTTVITAAAPGMRKRIVHAPTARIAVEVLRSETQRVNLSFDSEAYAGVKNIEAWLEQKGVRLAFRRKMELLPHLERLERRLAKTPQAPSP</sequence>
<dbReference type="GO" id="GO:0005524">
    <property type="term" value="F:ATP binding"/>
    <property type="evidence" value="ECO:0007669"/>
    <property type="project" value="UniProtKB-KW"/>
</dbReference>
<feature type="binding site" evidence="6">
    <location>
        <position position="190"/>
    </location>
    <ligand>
        <name>NAD(+)</name>
        <dbReference type="ChEBI" id="CHEBI:57540"/>
    </ligand>
</feature>
<dbReference type="GO" id="GO:0005737">
    <property type="term" value="C:cytoplasm"/>
    <property type="evidence" value="ECO:0007669"/>
    <property type="project" value="UniProtKB-SubCell"/>
</dbReference>
<evidence type="ECO:0000256" key="6">
    <source>
        <dbReference type="HAMAP-Rule" id="MF_00361"/>
    </source>
</evidence>
<feature type="binding site" evidence="6">
    <location>
        <position position="92"/>
    </location>
    <ligand>
        <name>NAD(+)</name>
        <dbReference type="ChEBI" id="CHEBI:57540"/>
    </ligand>
</feature>
<dbReference type="GO" id="GO:0051287">
    <property type="term" value="F:NAD binding"/>
    <property type="evidence" value="ECO:0007669"/>
    <property type="project" value="UniProtKB-ARBA"/>
</dbReference>
<comment type="catalytic activity">
    <reaction evidence="5 6">
        <text>NAD(+) + ATP = ADP + NADP(+) + H(+)</text>
        <dbReference type="Rhea" id="RHEA:18629"/>
        <dbReference type="ChEBI" id="CHEBI:15378"/>
        <dbReference type="ChEBI" id="CHEBI:30616"/>
        <dbReference type="ChEBI" id="CHEBI:57540"/>
        <dbReference type="ChEBI" id="CHEBI:58349"/>
        <dbReference type="ChEBI" id="CHEBI:456216"/>
        <dbReference type="EC" id="2.7.1.23"/>
    </reaction>
</comment>
<dbReference type="GO" id="GO:0003951">
    <property type="term" value="F:NAD+ kinase activity"/>
    <property type="evidence" value="ECO:0007669"/>
    <property type="project" value="UniProtKB-UniRule"/>
</dbReference>
<dbReference type="Pfam" id="PF01513">
    <property type="entry name" value="NAD_kinase"/>
    <property type="match status" value="1"/>
</dbReference>
<dbReference type="InterPro" id="IPR017438">
    <property type="entry name" value="ATP-NAD_kinase_N"/>
</dbReference>
<dbReference type="InterPro" id="IPR002504">
    <property type="entry name" value="NADK"/>
</dbReference>
<comment type="caution">
    <text evidence="6">Lacks conserved residue(s) required for the propagation of feature annotation.</text>
</comment>
<keyword evidence="6" id="KW-0963">Cytoplasm</keyword>
<dbReference type="GO" id="GO:0046872">
    <property type="term" value="F:metal ion binding"/>
    <property type="evidence" value="ECO:0007669"/>
    <property type="project" value="UniProtKB-UniRule"/>
</dbReference>
<accession>A0A1G2PP61</accession>
<dbReference type="HAMAP" id="MF_00361">
    <property type="entry name" value="NAD_kinase"/>
    <property type="match status" value="1"/>
</dbReference>
<comment type="similarity">
    <text evidence="6">Belongs to the NAD kinase family.</text>
</comment>
<dbReference type="Proteomes" id="UP000178690">
    <property type="component" value="Unassembled WGS sequence"/>
</dbReference>
<gene>
    <name evidence="6" type="primary">nadK</name>
    <name evidence="7" type="ORF">A2682_03545</name>
</gene>
<dbReference type="AlphaFoldDB" id="A0A1G2PP61"/>
<comment type="cofactor">
    <cofactor evidence="6">
        <name>a divalent metal cation</name>
        <dbReference type="ChEBI" id="CHEBI:60240"/>
    </cofactor>
</comment>
<evidence type="ECO:0000256" key="3">
    <source>
        <dbReference type="ARBA" id="ARBA00022857"/>
    </source>
</evidence>
<feature type="binding site" evidence="6">
    <location>
        <begin position="158"/>
        <end position="159"/>
    </location>
    <ligand>
        <name>NAD(+)</name>
        <dbReference type="ChEBI" id="CHEBI:57540"/>
    </ligand>
</feature>
<dbReference type="InterPro" id="IPR017437">
    <property type="entry name" value="ATP-NAD_kinase_PpnK-typ_C"/>
</dbReference>
<dbReference type="GO" id="GO:0006741">
    <property type="term" value="P:NADP+ biosynthetic process"/>
    <property type="evidence" value="ECO:0007669"/>
    <property type="project" value="UniProtKB-UniRule"/>
</dbReference>
<evidence type="ECO:0000313" key="7">
    <source>
        <dbReference type="EMBL" id="OHA49549.1"/>
    </source>
</evidence>
<comment type="subcellular location">
    <subcellularLocation>
        <location evidence="6">Cytoplasm</location>
    </subcellularLocation>
</comment>
<organism evidence="7 8">
    <name type="scientific">Terrybacteria sp. (strain RIFCSPHIGHO2_01_FULL_58_15)</name>
    <dbReference type="NCBI Taxonomy" id="1802363"/>
    <lineage>
        <taxon>Bacteria</taxon>
        <taxon>Candidatus Terryibacteriota</taxon>
    </lineage>
</organism>
<comment type="caution">
    <text evidence="7">The sequence shown here is derived from an EMBL/GenBank/DDBJ whole genome shotgun (WGS) entry which is preliminary data.</text>
</comment>
<evidence type="ECO:0000256" key="5">
    <source>
        <dbReference type="ARBA" id="ARBA00047925"/>
    </source>
</evidence>
<dbReference type="STRING" id="1802363.A2682_03545"/>
<feature type="binding site" evidence="6">
    <location>
        <position position="198"/>
    </location>
    <ligand>
        <name>NAD(+)</name>
        <dbReference type="ChEBI" id="CHEBI:57540"/>
    </ligand>
</feature>
<evidence type="ECO:0000256" key="1">
    <source>
        <dbReference type="ARBA" id="ARBA00022679"/>
    </source>
</evidence>
<keyword evidence="2 6" id="KW-0418">Kinase</keyword>
<reference evidence="7 8" key="1">
    <citation type="journal article" date="2016" name="Nat. Commun.">
        <title>Thousands of microbial genomes shed light on interconnected biogeochemical processes in an aquifer system.</title>
        <authorList>
            <person name="Anantharaman K."/>
            <person name="Brown C.T."/>
            <person name="Hug L.A."/>
            <person name="Sharon I."/>
            <person name="Castelle C.J."/>
            <person name="Probst A.J."/>
            <person name="Thomas B.C."/>
            <person name="Singh A."/>
            <person name="Wilkins M.J."/>
            <person name="Karaoz U."/>
            <person name="Brodie E.L."/>
            <person name="Williams K.H."/>
            <person name="Hubbard S.S."/>
            <person name="Banfield J.F."/>
        </authorList>
    </citation>
    <scope>NUCLEOTIDE SEQUENCE [LARGE SCALE GENOMIC DNA]</scope>
    <source>
        <strain evidence="8">RIFCSPHIGHO2_01_FULL_58_15</strain>
    </source>
</reference>
<keyword evidence="6" id="KW-0547">Nucleotide-binding</keyword>
<dbReference type="Gene3D" id="3.40.50.10330">
    <property type="entry name" value="Probable inorganic polyphosphate/atp-NAD kinase, domain 1"/>
    <property type="match status" value="1"/>
</dbReference>
<dbReference type="PANTHER" id="PTHR20275:SF0">
    <property type="entry name" value="NAD KINASE"/>
    <property type="match status" value="1"/>
</dbReference>
<dbReference type="Gene3D" id="2.60.200.30">
    <property type="entry name" value="Probable inorganic polyphosphate/atp-NAD kinase, domain 2"/>
    <property type="match status" value="1"/>
</dbReference>
<name>A0A1G2PP61_TERXR</name>
<dbReference type="SUPFAM" id="SSF111331">
    <property type="entry name" value="NAD kinase/diacylglycerol kinase-like"/>
    <property type="match status" value="1"/>
</dbReference>
<dbReference type="InterPro" id="IPR016064">
    <property type="entry name" value="NAD/diacylglycerol_kinase_sf"/>
</dbReference>
<evidence type="ECO:0000256" key="4">
    <source>
        <dbReference type="ARBA" id="ARBA00023027"/>
    </source>
</evidence>
<evidence type="ECO:0000256" key="2">
    <source>
        <dbReference type="ARBA" id="ARBA00022777"/>
    </source>
</evidence>
<keyword evidence="3 6" id="KW-0521">NADP</keyword>
<dbReference type="Pfam" id="PF20143">
    <property type="entry name" value="NAD_kinase_C"/>
    <property type="match status" value="1"/>
</dbReference>
<proteinExistence type="inferred from homology"/>